<dbReference type="Pfam" id="PF00254">
    <property type="entry name" value="FKBP_C"/>
    <property type="match status" value="1"/>
</dbReference>
<dbReference type="Proteomes" id="UP001596096">
    <property type="component" value="Unassembled WGS sequence"/>
</dbReference>
<feature type="domain" description="PPIase FKBP-type" evidence="5">
    <location>
        <begin position="193"/>
        <end position="254"/>
    </location>
</feature>
<evidence type="ECO:0000256" key="4">
    <source>
        <dbReference type="SAM" id="SignalP"/>
    </source>
</evidence>
<organism evidence="6 7">
    <name type="scientific">Nonomuraea harbinensis</name>
    <dbReference type="NCBI Taxonomy" id="1286938"/>
    <lineage>
        <taxon>Bacteria</taxon>
        <taxon>Bacillati</taxon>
        <taxon>Actinomycetota</taxon>
        <taxon>Actinomycetes</taxon>
        <taxon>Streptosporangiales</taxon>
        <taxon>Streptosporangiaceae</taxon>
        <taxon>Nonomuraea</taxon>
    </lineage>
</organism>
<keyword evidence="7" id="KW-1185">Reference proteome</keyword>
<comment type="similarity">
    <text evidence="3">Belongs to the FKBP-type PPIase family.</text>
</comment>
<comment type="catalytic activity">
    <reaction evidence="2 3">
        <text>[protein]-peptidylproline (omega=180) = [protein]-peptidylproline (omega=0)</text>
        <dbReference type="Rhea" id="RHEA:16237"/>
        <dbReference type="Rhea" id="RHEA-COMP:10747"/>
        <dbReference type="Rhea" id="RHEA-COMP:10748"/>
        <dbReference type="ChEBI" id="CHEBI:83833"/>
        <dbReference type="ChEBI" id="CHEBI:83834"/>
        <dbReference type="EC" id="5.2.1.8"/>
    </reaction>
</comment>
<dbReference type="GO" id="GO:0003755">
    <property type="term" value="F:peptidyl-prolyl cis-trans isomerase activity"/>
    <property type="evidence" value="ECO:0007669"/>
    <property type="project" value="UniProtKB-EC"/>
</dbReference>
<dbReference type="InterPro" id="IPR001179">
    <property type="entry name" value="PPIase_FKBP_dom"/>
</dbReference>
<sequence>MRLLWPALLVLATSCGTAPAAPPLPEVKGAFGARPQVIIPAGKPGRTTRVAELEPGRGRETAPGDVVLADVELRLWRGNQTRASTYGTHRPIAIVLDGRPIPRVWREAVVGRPAGSRLLLVGPAAQVLGPDLDLDAGDLPPGEPLVAVVDILGGYPPDARLVGRPLPSPPAGLTPDDPARTLIGGSGEAVRAGSKVVVQYVAVDWRSRTLADSSYRTGGPAAFTLTGDGAPAGWVEGLRGQRVGGRVAFGSPPEGLLYVVDVVDCVDC</sequence>
<feature type="domain" description="PPIase FKBP-type" evidence="5">
    <location>
        <begin position="64"/>
        <end position="155"/>
    </location>
</feature>
<dbReference type="EMBL" id="JBHSNW010000001">
    <property type="protein sequence ID" value="MFC5813961.1"/>
    <property type="molecule type" value="Genomic_DNA"/>
</dbReference>
<reference evidence="7" key="1">
    <citation type="journal article" date="2019" name="Int. J. Syst. Evol. Microbiol.">
        <title>The Global Catalogue of Microorganisms (GCM) 10K type strain sequencing project: providing services to taxonomists for standard genome sequencing and annotation.</title>
        <authorList>
            <consortium name="The Broad Institute Genomics Platform"/>
            <consortium name="The Broad Institute Genome Sequencing Center for Infectious Disease"/>
            <person name="Wu L."/>
            <person name="Ma J."/>
        </authorList>
    </citation>
    <scope>NUCLEOTIDE SEQUENCE [LARGE SCALE GENOMIC DNA]</scope>
    <source>
        <strain evidence="7">CGMCC 4.7106</strain>
    </source>
</reference>
<protein>
    <recommendedName>
        <fullName evidence="3">Peptidyl-prolyl cis-trans isomerase</fullName>
        <ecNumber evidence="3">5.2.1.8</ecNumber>
    </recommendedName>
</protein>
<keyword evidence="1 2" id="KW-0413">Isomerase</keyword>
<dbReference type="PROSITE" id="PS50059">
    <property type="entry name" value="FKBP_PPIASE"/>
    <property type="match status" value="2"/>
</dbReference>
<dbReference type="RefSeq" id="WP_219542771.1">
    <property type="nucleotide sequence ID" value="NZ_JAHKRN010000001.1"/>
</dbReference>
<evidence type="ECO:0000313" key="6">
    <source>
        <dbReference type="EMBL" id="MFC5813961.1"/>
    </source>
</evidence>
<keyword evidence="2 3" id="KW-0697">Rotamase</keyword>
<dbReference type="EC" id="5.2.1.8" evidence="3"/>
<feature type="signal peptide" evidence="4">
    <location>
        <begin position="1"/>
        <end position="20"/>
    </location>
</feature>
<keyword evidence="4" id="KW-0732">Signal</keyword>
<evidence type="ECO:0000259" key="5">
    <source>
        <dbReference type="PROSITE" id="PS50059"/>
    </source>
</evidence>
<comment type="caution">
    <text evidence="6">The sequence shown here is derived from an EMBL/GenBank/DDBJ whole genome shotgun (WGS) entry which is preliminary data.</text>
</comment>
<evidence type="ECO:0000256" key="3">
    <source>
        <dbReference type="RuleBase" id="RU003915"/>
    </source>
</evidence>
<name>A0ABW1BLC2_9ACTN</name>
<accession>A0ABW1BLC2</accession>
<evidence type="ECO:0000313" key="7">
    <source>
        <dbReference type="Proteomes" id="UP001596096"/>
    </source>
</evidence>
<dbReference type="PROSITE" id="PS51257">
    <property type="entry name" value="PROKAR_LIPOPROTEIN"/>
    <property type="match status" value="1"/>
</dbReference>
<evidence type="ECO:0000256" key="2">
    <source>
        <dbReference type="PROSITE-ProRule" id="PRU00277"/>
    </source>
</evidence>
<feature type="chain" id="PRO_5046517876" description="Peptidyl-prolyl cis-trans isomerase" evidence="4">
    <location>
        <begin position="21"/>
        <end position="268"/>
    </location>
</feature>
<evidence type="ECO:0000256" key="1">
    <source>
        <dbReference type="ARBA" id="ARBA00023235"/>
    </source>
</evidence>
<proteinExistence type="inferred from homology"/>
<gene>
    <name evidence="6" type="ORF">ACFPUY_02630</name>
</gene>